<gene>
    <name evidence="3" type="ORF">SAMN04490243_1909</name>
</gene>
<sequence length="256" mass="27320">MNGQKKPHVLILGGSKGLGWGCVEKFCREGYPVLAIHRDRRSDLDGITAKATALQANGTALEMYQMDAFKAASRESFIQGLPDTVKESGIGVIVFSIARGNLGKMDSLSSADLRITSEAMAFVLQDWVVALLEAGCLASDCRIIAFTSEGSSRVMPGYGPVAVAKAALEAMIRQMAVELAPRGIRANCVQAGVTDTESLRMIPGAEKLMEYAKKRNPNKRLTLPEDVANATYLLSLPEAAWITGNVIAVDGGESLS</sequence>
<dbReference type="PANTHER" id="PTHR43477:SF1">
    <property type="entry name" value="DIHYDROANTICAPSIN 7-DEHYDROGENASE"/>
    <property type="match status" value="1"/>
</dbReference>
<evidence type="ECO:0000313" key="3">
    <source>
        <dbReference type="EMBL" id="SFR47311.1"/>
    </source>
</evidence>
<keyword evidence="2" id="KW-0560">Oxidoreductase</keyword>
<dbReference type="SUPFAM" id="SSF51735">
    <property type="entry name" value="NAD(P)-binding Rossmann-fold domains"/>
    <property type="match status" value="1"/>
</dbReference>
<dbReference type="AlphaFoldDB" id="A0A1I6GZ20"/>
<dbReference type="GO" id="GO:0016491">
    <property type="term" value="F:oxidoreductase activity"/>
    <property type="evidence" value="ECO:0007669"/>
    <property type="project" value="UniProtKB-KW"/>
</dbReference>
<dbReference type="Pfam" id="PF13561">
    <property type="entry name" value="adh_short_C2"/>
    <property type="match status" value="1"/>
</dbReference>
<dbReference type="RefSeq" id="WP_092982372.1">
    <property type="nucleotide sequence ID" value="NZ_FOYQ01000002.1"/>
</dbReference>
<evidence type="ECO:0000256" key="2">
    <source>
        <dbReference type="ARBA" id="ARBA00023002"/>
    </source>
</evidence>
<dbReference type="PANTHER" id="PTHR43477">
    <property type="entry name" value="DIHYDROANTICAPSIN 7-DEHYDROGENASE"/>
    <property type="match status" value="1"/>
</dbReference>
<protein>
    <submittedName>
        <fullName evidence="3">NAD(P)-dependent dehydrogenase, short-chain alcohol dehydrogenase family</fullName>
    </submittedName>
</protein>
<dbReference type="STRING" id="400055.SAMN04490243_1909"/>
<name>A0A1I6GZ20_9FLAO</name>
<proteinExistence type="inferred from homology"/>
<comment type="similarity">
    <text evidence="1">Belongs to the short-chain dehydrogenases/reductases (SDR) family.</text>
</comment>
<dbReference type="PRINTS" id="PR00081">
    <property type="entry name" value="GDHRDH"/>
</dbReference>
<dbReference type="EMBL" id="FOYQ01000002">
    <property type="protein sequence ID" value="SFR47311.1"/>
    <property type="molecule type" value="Genomic_DNA"/>
</dbReference>
<evidence type="ECO:0000313" key="4">
    <source>
        <dbReference type="Proteomes" id="UP000199534"/>
    </source>
</evidence>
<evidence type="ECO:0000256" key="1">
    <source>
        <dbReference type="ARBA" id="ARBA00006484"/>
    </source>
</evidence>
<keyword evidence="4" id="KW-1185">Reference proteome</keyword>
<dbReference type="Gene3D" id="3.40.50.720">
    <property type="entry name" value="NAD(P)-binding Rossmann-like Domain"/>
    <property type="match status" value="2"/>
</dbReference>
<dbReference type="InterPro" id="IPR002347">
    <property type="entry name" value="SDR_fam"/>
</dbReference>
<dbReference type="InterPro" id="IPR036291">
    <property type="entry name" value="NAD(P)-bd_dom_sf"/>
</dbReference>
<organism evidence="3 4">
    <name type="scientific">Robiginitalea myxolifaciens</name>
    <dbReference type="NCBI Taxonomy" id="400055"/>
    <lineage>
        <taxon>Bacteria</taxon>
        <taxon>Pseudomonadati</taxon>
        <taxon>Bacteroidota</taxon>
        <taxon>Flavobacteriia</taxon>
        <taxon>Flavobacteriales</taxon>
        <taxon>Flavobacteriaceae</taxon>
        <taxon>Robiginitalea</taxon>
    </lineage>
</organism>
<reference evidence="3 4" key="1">
    <citation type="submission" date="2016-10" db="EMBL/GenBank/DDBJ databases">
        <authorList>
            <person name="de Groot N.N."/>
        </authorList>
    </citation>
    <scope>NUCLEOTIDE SEQUENCE [LARGE SCALE GENOMIC DNA]</scope>
    <source>
        <strain evidence="3 4">DSM 21019</strain>
    </source>
</reference>
<dbReference type="OrthoDB" id="9803333at2"/>
<dbReference type="Proteomes" id="UP000199534">
    <property type="component" value="Unassembled WGS sequence"/>
</dbReference>
<dbReference type="InterPro" id="IPR051122">
    <property type="entry name" value="SDR_DHRS6-like"/>
</dbReference>
<accession>A0A1I6GZ20</accession>